<evidence type="ECO:0000256" key="1">
    <source>
        <dbReference type="ARBA" id="ARBA00004379"/>
    </source>
</evidence>
<sequence>MFGKRFWVYCVMGNYGSGKTSGTFLDLLSYPKEKTLIIGNIPYSFVDIMYDTIEELDTILNSIVNYCKITNRDIKKYYLERFKYKDIVLVVDEAHLYFDARKWKQYSDMLDVILSQCRKRNIKCFFMSQRLKRVDLNIRRLSDFVVRYSRTWIPILPNSQSVERIVYSNEWDLADIQWDEAKTYIMNSEKVKDNMEASILEKSSFKPLKSIFGRFPYKDKRWELEKEAYNSLYIAGLDSKYCNENDPFLKKVLVDPQYRPIPKNAYEKYIPTFYSLYKKINVRSNSIQTRTWGGFTAGSLKSDTESSTAWTSDNLRPRYNMKNI</sequence>
<proteinExistence type="predicted"/>
<dbReference type="Gene3D" id="3.40.50.300">
    <property type="entry name" value="P-loop containing nucleotide triphosphate hydrolases"/>
    <property type="match status" value="1"/>
</dbReference>
<evidence type="ECO:0000256" key="5">
    <source>
        <dbReference type="ARBA" id="ARBA00023136"/>
    </source>
</evidence>
<dbReference type="EMBL" id="BK059156">
    <property type="protein sequence ID" value="DAE92757.1"/>
    <property type="molecule type" value="Genomic_DNA"/>
</dbReference>
<dbReference type="SUPFAM" id="SSF52540">
    <property type="entry name" value="P-loop containing nucleoside triphosphate hydrolases"/>
    <property type="match status" value="1"/>
</dbReference>
<keyword evidence="2" id="KW-0812">Transmembrane</keyword>
<organism evidence="7">
    <name type="scientific">Inoviridae sp. ctjYd14</name>
    <dbReference type="NCBI Taxonomy" id="2825784"/>
    <lineage>
        <taxon>Viruses</taxon>
        <taxon>Monodnaviria</taxon>
        <taxon>Loebvirae</taxon>
        <taxon>Hofneiviricota</taxon>
        <taxon>Faserviricetes</taxon>
        <taxon>Tubulavirales</taxon>
        <taxon>Inoviridae</taxon>
    </lineage>
</organism>
<evidence type="ECO:0000256" key="2">
    <source>
        <dbReference type="ARBA" id="ARBA00022692"/>
    </source>
</evidence>
<dbReference type="InterPro" id="IPR008900">
    <property type="entry name" value="Zot_N"/>
</dbReference>
<dbReference type="GO" id="GO:0033644">
    <property type="term" value="C:host cell membrane"/>
    <property type="evidence" value="ECO:0007669"/>
    <property type="project" value="UniProtKB-SubCell"/>
</dbReference>
<evidence type="ECO:0000313" key="7">
    <source>
        <dbReference type="EMBL" id="DAE92757.1"/>
    </source>
</evidence>
<accession>A0A8S5RU37</accession>
<evidence type="ECO:0000259" key="6">
    <source>
        <dbReference type="Pfam" id="PF05707"/>
    </source>
</evidence>
<comment type="subcellular location">
    <subcellularLocation>
        <location evidence="1">Host membrane</location>
        <topology evidence="1">Single-pass membrane protein</topology>
    </subcellularLocation>
</comment>
<protein>
    <submittedName>
        <fullName evidence="7">Zonular occludens toxin</fullName>
    </submittedName>
</protein>
<feature type="domain" description="Zona occludens toxin N-terminal" evidence="6">
    <location>
        <begin position="8"/>
        <end position="151"/>
    </location>
</feature>
<keyword evidence="4" id="KW-1133">Transmembrane helix</keyword>
<name>A0A8S5RU37_9VIRU</name>
<evidence type="ECO:0000256" key="3">
    <source>
        <dbReference type="ARBA" id="ARBA00022870"/>
    </source>
</evidence>
<reference evidence="7" key="1">
    <citation type="journal article" date="2021" name="Proc. Natl. Acad. Sci. U.S.A.">
        <title>A Catalog of Tens of Thousands of Viruses from Human Metagenomes Reveals Hidden Associations with Chronic Diseases.</title>
        <authorList>
            <person name="Tisza M.J."/>
            <person name="Buck C.B."/>
        </authorList>
    </citation>
    <scope>NUCLEOTIDE SEQUENCE</scope>
    <source>
        <strain evidence="7">CtjYd14</strain>
    </source>
</reference>
<dbReference type="InterPro" id="IPR027417">
    <property type="entry name" value="P-loop_NTPase"/>
</dbReference>
<dbReference type="Pfam" id="PF05707">
    <property type="entry name" value="Zot"/>
    <property type="match status" value="1"/>
</dbReference>
<evidence type="ECO:0000256" key="4">
    <source>
        <dbReference type="ARBA" id="ARBA00022989"/>
    </source>
</evidence>
<keyword evidence="3" id="KW-1043">Host membrane</keyword>
<keyword evidence="5" id="KW-0472">Membrane</keyword>